<evidence type="ECO:0000313" key="1">
    <source>
        <dbReference type="EMBL" id="KAI3749605.1"/>
    </source>
</evidence>
<reference evidence="1 2" key="2">
    <citation type="journal article" date="2022" name="Mol. Ecol. Resour.">
        <title>The genomes of chicory, endive, great burdock and yacon provide insights into Asteraceae paleo-polyploidization history and plant inulin production.</title>
        <authorList>
            <person name="Fan W."/>
            <person name="Wang S."/>
            <person name="Wang H."/>
            <person name="Wang A."/>
            <person name="Jiang F."/>
            <person name="Liu H."/>
            <person name="Zhao H."/>
            <person name="Xu D."/>
            <person name="Zhang Y."/>
        </authorList>
    </citation>
    <scope>NUCLEOTIDE SEQUENCE [LARGE SCALE GENOMIC DNA]</scope>
    <source>
        <strain evidence="2">cv. Punajuju</strain>
        <tissue evidence="1">Leaves</tissue>
    </source>
</reference>
<comment type="caution">
    <text evidence="1">The sequence shown here is derived from an EMBL/GenBank/DDBJ whole genome shotgun (WGS) entry which is preliminary data.</text>
</comment>
<reference evidence="2" key="1">
    <citation type="journal article" date="2022" name="Mol. Ecol. Resour.">
        <title>The genomes of chicory, endive, great burdock and yacon provide insights into Asteraceae palaeo-polyploidization history and plant inulin production.</title>
        <authorList>
            <person name="Fan W."/>
            <person name="Wang S."/>
            <person name="Wang H."/>
            <person name="Wang A."/>
            <person name="Jiang F."/>
            <person name="Liu H."/>
            <person name="Zhao H."/>
            <person name="Xu D."/>
            <person name="Zhang Y."/>
        </authorList>
    </citation>
    <scope>NUCLEOTIDE SEQUENCE [LARGE SCALE GENOMIC DNA]</scope>
    <source>
        <strain evidence="2">cv. Punajuju</strain>
    </source>
</reference>
<name>A0ACB9DT56_CICIN</name>
<dbReference type="EMBL" id="CM042012">
    <property type="protein sequence ID" value="KAI3749605.1"/>
    <property type="molecule type" value="Genomic_DNA"/>
</dbReference>
<gene>
    <name evidence="1" type="ORF">L2E82_20219</name>
</gene>
<dbReference type="Proteomes" id="UP001055811">
    <property type="component" value="Linkage Group LG04"/>
</dbReference>
<proteinExistence type="predicted"/>
<protein>
    <submittedName>
        <fullName evidence="1">Uncharacterized protein</fullName>
    </submittedName>
</protein>
<accession>A0ACB9DT56</accession>
<keyword evidence="2" id="KW-1185">Reference proteome</keyword>
<sequence>MIRCFLSLSGLLNFGKFKDSPTKTLIQFTHKMIVHRGLLNPLLQAPSVSDSMSIAITSVNNIVSSSYHRRHPFCYQYQYEKEQVFVEVMETDKQLEEQLADAKKLLVEAAGLVELEKSKVLYIARFIIQTSLPVFASKSFGIFFI</sequence>
<evidence type="ECO:0000313" key="2">
    <source>
        <dbReference type="Proteomes" id="UP001055811"/>
    </source>
</evidence>
<organism evidence="1 2">
    <name type="scientific">Cichorium intybus</name>
    <name type="common">Chicory</name>
    <dbReference type="NCBI Taxonomy" id="13427"/>
    <lineage>
        <taxon>Eukaryota</taxon>
        <taxon>Viridiplantae</taxon>
        <taxon>Streptophyta</taxon>
        <taxon>Embryophyta</taxon>
        <taxon>Tracheophyta</taxon>
        <taxon>Spermatophyta</taxon>
        <taxon>Magnoliopsida</taxon>
        <taxon>eudicotyledons</taxon>
        <taxon>Gunneridae</taxon>
        <taxon>Pentapetalae</taxon>
        <taxon>asterids</taxon>
        <taxon>campanulids</taxon>
        <taxon>Asterales</taxon>
        <taxon>Asteraceae</taxon>
        <taxon>Cichorioideae</taxon>
        <taxon>Cichorieae</taxon>
        <taxon>Cichoriinae</taxon>
        <taxon>Cichorium</taxon>
    </lineage>
</organism>